<dbReference type="EMBL" id="JBGOOT010000027">
    <property type="protein sequence ID" value="MEZ8196855.1"/>
    <property type="molecule type" value="Genomic_DNA"/>
</dbReference>
<proteinExistence type="predicted"/>
<dbReference type="Pfam" id="PF09614">
    <property type="entry name" value="Cas_Csy2"/>
    <property type="match status" value="1"/>
</dbReference>
<comment type="caution">
    <text evidence="1">The sequence shown here is derived from an EMBL/GenBank/DDBJ whole genome shotgun (WGS) entry which is preliminary data.</text>
</comment>
<dbReference type="NCBIfam" id="TIGR02565">
    <property type="entry name" value="cas_Csy2"/>
    <property type="match status" value="1"/>
</dbReference>
<reference evidence="1 2" key="1">
    <citation type="submission" date="2024-06" db="EMBL/GenBank/DDBJ databases">
        <authorList>
            <person name="Steensen K."/>
            <person name="Seneca J."/>
            <person name="Bartlau N."/>
            <person name="Yu A.X."/>
            <person name="Polz M.F."/>
        </authorList>
    </citation>
    <scope>NUCLEOTIDE SEQUENCE [LARGE SCALE GENOMIC DNA]</scope>
    <source>
        <strain evidence="1 2">FF146</strain>
    </source>
</reference>
<evidence type="ECO:0000313" key="1">
    <source>
        <dbReference type="EMBL" id="MEZ8196855.1"/>
    </source>
</evidence>
<accession>A0ABV4MBG7</accession>
<dbReference type="CDD" id="cd09736">
    <property type="entry name" value="Csy2_I-F"/>
    <property type="match status" value="1"/>
</dbReference>
<dbReference type="Proteomes" id="UP001569153">
    <property type="component" value="Unassembled WGS sequence"/>
</dbReference>
<protein>
    <submittedName>
        <fullName evidence="1">Type I-F CRISPR-associated protein Csy2</fullName>
    </submittedName>
</protein>
<keyword evidence="2" id="KW-1185">Reference proteome</keyword>
<evidence type="ECO:0000313" key="2">
    <source>
        <dbReference type="Proteomes" id="UP001569153"/>
    </source>
</evidence>
<organism evidence="1 2">
    <name type="scientific">Vibrio cortegadensis</name>
    <dbReference type="NCBI Taxonomy" id="1328770"/>
    <lineage>
        <taxon>Bacteria</taxon>
        <taxon>Pseudomonadati</taxon>
        <taxon>Pseudomonadota</taxon>
        <taxon>Gammaproteobacteria</taxon>
        <taxon>Vibrionales</taxon>
        <taxon>Vibrionaceae</taxon>
        <taxon>Vibrio</taxon>
    </lineage>
</organism>
<sequence length="313" mass="34747">MAAQYLILKNLRISNANAIAGFTYGFPAVTHFLGYVHALSRKLQQSHGIRLDDVGIMCHQHQVHAYRENQYEPYSFALTRNPLTKEGKTAPINEEGRMHLTVSLVIKASGINIVSEQIRDEQCAAIKALAERHKLAGGRITSIDSCELAKSDCHKAILRRLLPGFVLRERSDLLAEKNEQSGSSLGNWLDFSALKFSATDEPLSDSDESGKVKWEKVAKPKGYLVPIQIGYKQIAPTYSAGEVANVRDNQTPVSFVEPVHSIGEWVGAPSKLESLQEIMWQYNYHAPFYVCSTQQASENTASLQNIQSNSGMI</sequence>
<gene>
    <name evidence="1" type="primary">csy2</name>
    <name evidence="1" type="ORF">ACED38_18480</name>
</gene>
<dbReference type="RefSeq" id="WP_371731111.1">
    <property type="nucleotide sequence ID" value="NZ_JBGOOT010000027.1"/>
</dbReference>
<dbReference type="InterPro" id="IPR013398">
    <property type="entry name" value="CRISPR-assoc_prot_Csy2"/>
</dbReference>
<name>A0ABV4MBG7_9VIBR</name>